<proteinExistence type="inferred from homology"/>
<protein>
    <submittedName>
        <fullName evidence="12">Taurine transport system permease protein/sulfonate transport system permease protein</fullName>
    </submittedName>
</protein>
<gene>
    <name evidence="12" type="ORF">C7450_11035</name>
</gene>
<dbReference type="InterPro" id="IPR000515">
    <property type="entry name" value="MetI-like"/>
</dbReference>
<feature type="transmembrane region" description="Helical" evidence="9">
    <location>
        <begin position="133"/>
        <end position="153"/>
    </location>
</feature>
<evidence type="ECO:0000256" key="4">
    <source>
        <dbReference type="ARBA" id="ARBA00022475"/>
    </source>
</evidence>
<dbReference type="Gene3D" id="1.10.3720.10">
    <property type="entry name" value="MetI-like"/>
    <property type="match status" value="1"/>
</dbReference>
<dbReference type="GO" id="GO:0005886">
    <property type="term" value="C:plasma membrane"/>
    <property type="evidence" value="ECO:0007669"/>
    <property type="project" value="UniProtKB-SubCell"/>
</dbReference>
<reference evidence="12 13" key="1">
    <citation type="submission" date="2018-05" db="EMBL/GenBank/DDBJ databases">
        <title>Genomic Encyclopedia of Type Strains, Phase IV (KMG-IV): sequencing the most valuable type-strain genomes for metagenomic binning, comparative biology and taxonomic classification.</title>
        <authorList>
            <person name="Goeker M."/>
        </authorList>
    </citation>
    <scope>NUCLEOTIDE SEQUENCE [LARGE SCALE GENOMIC DNA]</scope>
    <source>
        <strain evidence="12 13">DSM 6462</strain>
    </source>
</reference>
<feature type="transmembrane region" description="Helical" evidence="9">
    <location>
        <begin position="202"/>
        <end position="229"/>
    </location>
</feature>
<evidence type="ECO:0000256" key="3">
    <source>
        <dbReference type="ARBA" id="ARBA00022448"/>
    </source>
</evidence>
<comment type="subcellular location">
    <subcellularLocation>
        <location evidence="1 9">Cell membrane</location>
        <topology evidence="1 9">Multi-pass membrane protein</topology>
    </subcellularLocation>
</comment>
<dbReference type="RefSeq" id="WP_170147370.1">
    <property type="nucleotide sequence ID" value="NZ_JAHBRY010000003.1"/>
</dbReference>
<evidence type="ECO:0000256" key="10">
    <source>
        <dbReference type="SAM" id="MobiDB-lite"/>
    </source>
</evidence>
<feature type="transmembrane region" description="Helical" evidence="9">
    <location>
        <begin position="35"/>
        <end position="58"/>
    </location>
</feature>
<evidence type="ECO:0000256" key="5">
    <source>
        <dbReference type="ARBA" id="ARBA00022692"/>
    </source>
</evidence>
<dbReference type="GO" id="GO:0042918">
    <property type="term" value="P:alkanesulfonate transmembrane transport"/>
    <property type="evidence" value="ECO:0007669"/>
    <property type="project" value="UniProtKB-ARBA"/>
</dbReference>
<evidence type="ECO:0000256" key="9">
    <source>
        <dbReference type="RuleBase" id="RU363032"/>
    </source>
</evidence>
<keyword evidence="3 9" id="KW-0813">Transport</keyword>
<evidence type="ECO:0000259" key="11">
    <source>
        <dbReference type="PROSITE" id="PS50928"/>
    </source>
</evidence>
<keyword evidence="7 9" id="KW-0472">Membrane</keyword>
<evidence type="ECO:0000313" key="13">
    <source>
        <dbReference type="Proteomes" id="UP000248021"/>
    </source>
</evidence>
<comment type="caution">
    <text evidence="12">The sequence shown here is derived from an EMBL/GenBank/DDBJ whole genome shotgun (WGS) entry which is preliminary data.</text>
</comment>
<evidence type="ECO:0000256" key="6">
    <source>
        <dbReference type="ARBA" id="ARBA00022989"/>
    </source>
</evidence>
<dbReference type="PANTHER" id="PTHR30151:SF0">
    <property type="entry name" value="ABC TRANSPORTER PERMEASE PROTEIN MJ0413-RELATED"/>
    <property type="match status" value="1"/>
</dbReference>
<dbReference type="PROSITE" id="PS50928">
    <property type="entry name" value="ABC_TM1"/>
    <property type="match status" value="1"/>
</dbReference>
<dbReference type="InterPro" id="IPR035906">
    <property type="entry name" value="MetI-like_sf"/>
</dbReference>
<feature type="compositionally biased region" description="Polar residues" evidence="10">
    <location>
        <begin position="1"/>
        <end position="10"/>
    </location>
</feature>
<accession>A0A2V3TZW1</accession>
<comment type="function">
    <text evidence="8">Probably part of an ABC transporter complex. Probably responsible for the translocation of the substrate across the membrane.</text>
</comment>
<evidence type="ECO:0000256" key="2">
    <source>
        <dbReference type="ARBA" id="ARBA00009306"/>
    </source>
</evidence>
<keyword evidence="6 9" id="KW-1133">Transmembrane helix</keyword>
<name>A0A2V3TZW1_9HYPH</name>
<dbReference type="SUPFAM" id="SSF161098">
    <property type="entry name" value="MetI-like"/>
    <property type="match status" value="1"/>
</dbReference>
<feature type="transmembrane region" description="Helical" evidence="9">
    <location>
        <begin position="249"/>
        <end position="268"/>
    </location>
</feature>
<evidence type="ECO:0000313" key="12">
    <source>
        <dbReference type="EMBL" id="PXW55098.1"/>
    </source>
</evidence>
<organism evidence="12 13">
    <name type="scientific">Chelatococcus asaccharovorans</name>
    <dbReference type="NCBI Taxonomy" id="28210"/>
    <lineage>
        <taxon>Bacteria</taxon>
        <taxon>Pseudomonadati</taxon>
        <taxon>Pseudomonadota</taxon>
        <taxon>Alphaproteobacteria</taxon>
        <taxon>Hyphomicrobiales</taxon>
        <taxon>Chelatococcaceae</taxon>
        <taxon>Chelatococcus</taxon>
    </lineage>
</organism>
<keyword evidence="5 9" id="KW-0812">Transmembrane</keyword>
<dbReference type="FunFam" id="1.10.3720.10:FF:000003">
    <property type="entry name" value="Aliphatic sulfonate ABC transporter permease"/>
    <property type="match status" value="1"/>
</dbReference>
<dbReference type="Proteomes" id="UP000248021">
    <property type="component" value="Unassembled WGS sequence"/>
</dbReference>
<dbReference type="PANTHER" id="PTHR30151">
    <property type="entry name" value="ALKANE SULFONATE ABC TRANSPORTER-RELATED, MEMBRANE SUBUNIT"/>
    <property type="match status" value="1"/>
</dbReference>
<keyword evidence="4" id="KW-1003">Cell membrane</keyword>
<dbReference type="EMBL" id="QJJK01000010">
    <property type="protein sequence ID" value="PXW55098.1"/>
    <property type="molecule type" value="Genomic_DNA"/>
</dbReference>
<sequence length="290" mass="30787">MAAQQDNGLTVQPARTAAQPGAATPGWPTSADQRIWTALGAVFIYLRSMAVFLVIWHLGSRWVGNAILLPSPIDSAEALVELFADGEIFDNVTASLSRLGVSFGLAIVLGVSLGFAMGMNRTIYAMVDPMVELLRPISGIAWIPLGMFILGVGEALPTAIMFYGAFFPIVINTVVGVQAVNPGLVQAARVLGVSQRAIVRHVIWPAALPNILVGARLGAGAGWMAMVAAELIGAPSGLGFAIEWYRELLMTPKVLAFVFIIGLLGYLLDRLLRGLQRRLTPWAQAGGGLT</sequence>
<feature type="domain" description="ABC transmembrane type-1" evidence="11">
    <location>
        <begin position="92"/>
        <end position="272"/>
    </location>
</feature>
<evidence type="ECO:0000256" key="8">
    <source>
        <dbReference type="ARBA" id="ARBA00056719"/>
    </source>
</evidence>
<evidence type="ECO:0000256" key="7">
    <source>
        <dbReference type="ARBA" id="ARBA00023136"/>
    </source>
</evidence>
<comment type="similarity">
    <text evidence="2 9">Belongs to the binding-protein-dependent transport system permease family.</text>
</comment>
<evidence type="ECO:0000256" key="1">
    <source>
        <dbReference type="ARBA" id="ARBA00004651"/>
    </source>
</evidence>
<feature type="transmembrane region" description="Helical" evidence="9">
    <location>
        <begin position="159"/>
        <end position="181"/>
    </location>
</feature>
<dbReference type="AlphaFoldDB" id="A0A2V3TZW1"/>
<keyword evidence="13" id="KW-1185">Reference proteome</keyword>
<dbReference type="CDD" id="cd06261">
    <property type="entry name" value="TM_PBP2"/>
    <property type="match status" value="1"/>
</dbReference>
<feature type="transmembrane region" description="Helical" evidence="9">
    <location>
        <begin position="99"/>
        <end position="121"/>
    </location>
</feature>
<dbReference type="Pfam" id="PF00528">
    <property type="entry name" value="BPD_transp_1"/>
    <property type="match status" value="1"/>
</dbReference>
<feature type="region of interest" description="Disordered" evidence="10">
    <location>
        <begin position="1"/>
        <end position="28"/>
    </location>
</feature>